<feature type="region of interest" description="Disordered" evidence="8">
    <location>
        <begin position="388"/>
        <end position="443"/>
    </location>
</feature>
<accession>W4HEU3</accession>
<feature type="compositionally biased region" description="Basic and acidic residues" evidence="8">
    <location>
        <begin position="408"/>
        <end position="417"/>
    </location>
</feature>
<evidence type="ECO:0000256" key="2">
    <source>
        <dbReference type="ARBA" id="ARBA00008017"/>
    </source>
</evidence>
<dbReference type="InterPro" id="IPR049278">
    <property type="entry name" value="MS_channel_C"/>
</dbReference>
<keyword evidence="7" id="KW-0997">Cell inner membrane</keyword>
<evidence type="ECO:0000256" key="1">
    <source>
        <dbReference type="ARBA" id="ARBA00004651"/>
    </source>
</evidence>
<keyword evidence="9" id="KW-0732">Signal</keyword>
<dbReference type="eggNOG" id="COG0668">
    <property type="taxonomic scope" value="Bacteria"/>
</dbReference>
<feature type="transmembrane region" description="Helical" evidence="7">
    <location>
        <begin position="163"/>
        <end position="186"/>
    </location>
</feature>
<sequence length="443" mass="47019">MVHRVLRILCVLAAFGTQAPAQGNDPAAGAPSVVAVEKAPSDESIAARLRGIFSALDHDGITVSVEAGVVTLTGEIADQGVNEDMADIARRIEGVVAVNNALAASDDVSQQINPALERFSERFNQLIARLPLFAVAAGAFVAIVALGTLLARSRFWDRIAPNVFIAGIYRQAFRVAAATVGIVVALDLVGAAALLGTILGAAGIVGLAIGFAVRDTVENFVASIMLSLRQPFRPNDLVEIAGDVGRVIRLTSRATILLSLDGNHIRIPNATVFKGRIVNYTQNPARRFSFDIGIDPDADLEATRQLAQSALKAQPFVLGDPEELVWIENITESGAILRVTGWIDQNETGFVTARGDAIRLVKAAIEAAGVAIPDTTYRIRLEGAGNASDIAERTQQSARSTPPLRSESTARSDRQSEEQALIPLVAAEREESGDLLAKDAPRE</sequence>
<keyword evidence="7" id="KW-0407">Ion channel</keyword>
<comment type="similarity">
    <text evidence="2 7">Belongs to the MscS (TC 1.A.23) family.</text>
</comment>
<dbReference type="Gene3D" id="3.30.1340.30">
    <property type="match status" value="1"/>
</dbReference>
<feature type="signal peptide" evidence="9">
    <location>
        <begin position="1"/>
        <end position="21"/>
    </location>
</feature>
<dbReference type="PANTHER" id="PTHR30221:SF1">
    <property type="entry name" value="SMALL-CONDUCTANCE MECHANOSENSITIVE CHANNEL"/>
    <property type="match status" value="1"/>
</dbReference>
<comment type="caution">
    <text evidence="11">The sequence shown here is derived from an EMBL/GenBank/DDBJ whole genome shotgun (WGS) entry which is preliminary data.</text>
</comment>
<dbReference type="Pfam" id="PF21082">
    <property type="entry name" value="MS_channel_3rd"/>
    <property type="match status" value="1"/>
</dbReference>
<dbReference type="Pfam" id="PF04972">
    <property type="entry name" value="BON"/>
    <property type="match status" value="1"/>
</dbReference>
<dbReference type="RefSeq" id="WP_043847511.1">
    <property type="nucleotide sequence ID" value="NZ_AQQW01000031.1"/>
</dbReference>
<dbReference type="EMBL" id="AQQW01000031">
    <property type="protein sequence ID" value="ETW10666.1"/>
    <property type="molecule type" value="Genomic_DNA"/>
</dbReference>
<dbReference type="Proteomes" id="UP000019063">
    <property type="component" value="Unassembled WGS sequence"/>
</dbReference>
<dbReference type="STRING" id="1379903.ATO8_21046"/>
<dbReference type="PANTHER" id="PTHR30221">
    <property type="entry name" value="SMALL-CONDUCTANCE MECHANOSENSITIVE CHANNEL"/>
    <property type="match status" value="1"/>
</dbReference>
<evidence type="ECO:0000256" key="6">
    <source>
        <dbReference type="ARBA" id="ARBA00023136"/>
    </source>
</evidence>
<feature type="chain" id="PRO_5004843026" description="Small-conductance mechanosensitive channel" evidence="9">
    <location>
        <begin position="22"/>
        <end position="443"/>
    </location>
</feature>
<dbReference type="Gene3D" id="3.30.70.100">
    <property type="match status" value="1"/>
</dbReference>
<name>W4HEU3_9RHOB</name>
<dbReference type="InterPro" id="IPR011066">
    <property type="entry name" value="MscS_channel_C_sf"/>
</dbReference>
<comment type="function">
    <text evidence="7">Mechanosensitive channel that participates in the regulation of osmotic pressure changes within the cell, opening in response to stretch forces in the membrane lipid bilayer, without the need for other proteins. Contributes to normal resistance to hypoosmotic shock. Forms an ion channel of 1.0 nanosiemens conductance with a slight preference for anions.</text>
</comment>
<evidence type="ECO:0000256" key="5">
    <source>
        <dbReference type="ARBA" id="ARBA00022989"/>
    </source>
</evidence>
<keyword evidence="6 7" id="KW-0472">Membrane</keyword>
<keyword evidence="3" id="KW-1003">Cell membrane</keyword>
<dbReference type="SUPFAM" id="SSF82689">
    <property type="entry name" value="Mechanosensitive channel protein MscS (YggB), C-terminal domain"/>
    <property type="match status" value="1"/>
</dbReference>
<dbReference type="PATRIC" id="fig|1317118.6.peg.4306"/>
<feature type="domain" description="BON" evidence="10">
    <location>
        <begin position="37"/>
        <end position="106"/>
    </location>
</feature>
<evidence type="ECO:0000256" key="8">
    <source>
        <dbReference type="SAM" id="MobiDB-lite"/>
    </source>
</evidence>
<feature type="transmembrane region" description="Helical" evidence="7">
    <location>
        <begin position="192"/>
        <end position="213"/>
    </location>
</feature>
<evidence type="ECO:0000256" key="4">
    <source>
        <dbReference type="ARBA" id="ARBA00022692"/>
    </source>
</evidence>
<dbReference type="OrthoDB" id="9793781at2"/>
<dbReference type="InterPro" id="IPR010920">
    <property type="entry name" value="LSM_dom_sf"/>
</dbReference>
<dbReference type="Gene3D" id="1.10.287.1260">
    <property type="match status" value="1"/>
</dbReference>
<keyword evidence="12" id="KW-1185">Reference proteome</keyword>
<dbReference type="GO" id="GO:0005886">
    <property type="term" value="C:plasma membrane"/>
    <property type="evidence" value="ECO:0007669"/>
    <property type="project" value="UniProtKB-SubCell"/>
</dbReference>
<evidence type="ECO:0000313" key="11">
    <source>
        <dbReference type="EMBL" id="ETW10666.1"/>
    </source>
</evidence>
<dbReference type="Pfam" id="PF00924">
    <property type="entry name" value="MS_channel_2nd"/>
    <property type="match status" value="1"/>
</dbReference>
<reference evidence="11 12" key="1">
    <citation type="journal article" date="2014" name="Antonie Van Leeuwenhoek">
        <title>Roseivivax atlanticus sp. nov., isolated from surface seawater of the Atlantic Ocean.</title>
        <authorList>
            <person name="Li G."/>
            <person name="Lai Q."/>
            <person name="Liu X."/>
            <person name="Sun F."/>
            <person name="Shao Z."/>
        </authorList>
    </citation>
    <scope>NUCLEOTIDE SEQUENCE [LARGE SCALE GENOMIC DNA]</scope>
    <source>
        <strain evidence="11 12">22II-s10s</strain>
    </source>
</reference>
<dbReference type="Gene3D" id="2.30.30.60">
    <property type="match status" value="1"/>
</dbReference>
<keyword evidence="5 7" id="KW-1133">Transmembrane helix</keyword>
<dbReference type="InterPro" id="IPR045275">
    <property type="entry name" value="MscS_archaea/bacteria_type"/>
</dbReference>
<evidence type="ECO:0000256" key="7">
    <source>
        <dbReference type="RuleBase" id="RU369025"/>
    </source>
</evidence>
<proteinExistence type="inferred from homology"/>
<comment type="subcellular location">
    <subcellularLocation>
        <location evidence="7">Cell inner membrane</location>
        <topology evidence="7">Multi-pass membrane protein</topology>
    </subcellularLocation>
    <subcellularLocation>
        <location evidence="1">Cell membrane</location>
        <topology evidence="1">Multi-pass membrane protein</topology>
    </subcellularLocation>
</comment>
<dbReference type="GO" id="GO:0008381">
    <property type="term" value="F:mechanosensitive monoatomic ion channel activity"/>
    <property type="evidence" value="ECO:0007669"/>
    <property type="project" value="InterPro"/>
</dbReference>
<keyword evidence="7" id="KW-0813">Transport</keyword>
<keyword evidence="7" id="KW-0406">Ion transport</keyword>
<dbReference type="PROSITE" id="PS50914">
    <property type="entry name" value="BON"/>
    <property type="match status" value="1"/>
</dbReference>
<gene>
    <name evidence="11" type="ORF">ATO8_21046</name>
</gene>
<protein>
    <recommendedName>
        <fullName evidence="7">Small-conductance mechanosensitive channel</fullName>
    </recommendedName>
</protein>
<evidence type="ECO:0000256" key="9">
    <source>
        <dbReference type="SAM" id="SignalP"/>
    </source>
</evidence>
<feature type="compositionally biased region" description="Basic and acidic residues" evidence="8">
    <location>
        <begin position="427"/>
        <end position="443"/>
    </location>
</feature>
<comment type="subunit">
    <text evidence="7">Homoheptamer.</text>
</comment>
<feature type="transmembrane region" description="Helical" evidence="7">
    <location>
        <begin position="130"/>
        <end position="151"/>
    </location>
</feature>
<organism evidence="11 12">
    <name type="scientific">Roseivivax marinus</name>
    <dbReference type="NCBI Taxonomy" id="1379903"/>
    <lineage>
        <taxon>Bacteria</taxon>
        <taxon>Pseudomonadati</taxon>
        <taxon>Pseudomonadota</taxon>
        <taxon>Alphaproteobacteria</taxon>
        <taxon>Rhodobacterales</taxon>
        <taxon>Roseobacteraceae</taxon>
        <taxon>Roseivivax</taxon>
    </lineage>
</organism>
<dbReference type="InterPro" id="IPR007055">
    <property type="entry name" value="BON_dom"/>
</dbReference>
<evidence type="ECO:0000256" key="3">
    <source>
        <dbReference type="ARBA" id="ARBA00022475"/>
    </source>
</evidence>
<dbReference type="InterPro" id="IPR023408">
    <property type="entry name" value="MscS_beta-dom_sf"/>
</dbReference>
<comment type="caution">
    <text evidence="7">Lacks conserved residue(s) required for the propagation of feature annotation.</text>
</comment>
<evidence type="ECO:0000313" key="12">
    <source>
        <dbReference type="Proteomes" id="UP000019063"/>
    </source>
</evidence>
<dbReference type="SUPFAM" id="SSF50182">
    <property type="entry name" value="Sm-like ribonucleoproteins"/>
    <property type="match status" value="1"/>
</dbReference>
<dbReference type="InterPro" id="IPR006685">
    <property type="entry name" value="MscS_channel_2nd"/>
</dbReference>
<dbReference type="AlphaFoldDB" id="W4HEU3"/>
<evidence type="ECO:0000259" key="10">
    <source>
        <dbReference type="PROSITE" id="PS50914"/>
    </source>
</evidence>
<keyword evidence="4 7" id="KW-0812">Transmembrane</keyword>